<proteinExistence type="predicted"/>
<evidence type="ECO:0000313" key="1">
    <source>
        <dbReference type="Proteomes" id="UP000046395"/>
    </source>
</evidence>
<keyword evidence="1" id="KW-1185">Reference proteome</keyword>
<name>A0A5S6R682_TRIMR</name>
<dbReference type="Proteomes" id="UP000046395">
    <property type="component" value="Unassembled WGS sequence"/>
</dbReference>
<dbReference type="WBParaSite" id="TMUE_3000014829.1">
    <property type="protein sequence ID" value="TMUE_3000014829.1"/>
    <property type="gene ID" value="WBGene00302343"/>
</dbReference>
<accession>A0A5S6R682</accession>
<protein>
    <submittedName>
        <fullName evidence="2">Uncharacterized protein</fullName>
    </submittedName>
</protein>
<reference evidence="2" key="1">
    <citation type="submission" date="2019-12" db="UniProtKB">
        <authorList>
            <consortium name="WormBaseParasite"/>
        </authorList>
    </citation>
    <scope>IDENTIFICATION</scope>
</reference>
<organism evidence="1 2">
    <name type="scientific">Trichuris muris</name>
    <name type="common">Mouse whipworm</name>
    <dbReference type="NCBI Taxonomy" id="70415"/>
    <lineage>
        <taxon>Eukaryota</taxon>
        <taxon>Metazoa</taxon>
        <taxon>Ecdysozoa</taxon>
        <taxon>Nematoda</taxon>
        <taxon>Enoplea</taxon>
        <taxon>Dorylaimia</taxon>
        <taxon>Trichinellida</taxon>
        <taxon>Trichuridae</taxon>
        <taxon>Trichuris</taxon>
    </lineage>
</organism>
<evidence type="ECO:0000313" key="2">
    <source>
        <dbReference type="WBParaSite" id="TMUE_3000014829.1"/>
    </source>
</evidence>
<dbReference type="AlphaFoldDB" id="A0A5S6R682"/>
<sequence>MTGTGDVSVLVGMDLVAAHEQYQILKAPKGVKAPRTVETPIGYKRICRVRLSEEDQEVTSLVKNLWSIESFGIIIEMLIRRSSALMIKELWIFSKRLRESWSTVTNAECFGRQTSETSQIACRLPRFDSPV</sequence>